<accession>A0AAC9RKB2</accession>
<keyword evidence="1 4" id="KW-0456">Lyase</keyword>
<dbReference type="CDD" id="cd11613">
    <property type="entry name" value="SAF_AH_GD"/>
    <property type="match status" value="1"/>
</dbReference>
<dbReference type="KEGG" id="cfm:BJL90_15415"/>
<gene>
    <name evidence="4" type="primary">suyA</name>
    <name evidence="3" type="ORF">BJL90_15415</name>
    <name evidence="4" type="ORF">CLFO_20260</name>
</gene>
<dbReference type="GO" id="GO:0034010">
    <property type="term" value="F:sulfolactate sulfo-lyase activity"/>
    <property type="evidence" value="ECO:0007669"/>
    <property type="project" value="UniProtKB-EC"/>
</dbReference>
<dbReference type="Gene3D" id="2.30.130.110">
    <property type="match status" value="1"/>
</dbReference>
<dbReference type="Proteomes" id="UP000177894">
    <property type="component" value="Chromosome"/>
</dbReference>
<dbReference type="GO" id="GO:0019698">
    <property type="term" value="P:D-galacturonate catabolic process"/>
    <property type="evidence" value="ECO:0007669"/>
    <property type="project" value="TreeGrafter"/>
</dbReference>
<keyword evidence="5" id="KW-1185">Reference proteome</keyword>
<dbReference type="RefSeq" id="WP_070969928.1">
    <property type="nucleotide sequence ID" value="NZ_CP017603.1"/>
</dbReference>
<dbReference type="InterPro" id="IPR013974">
    <property type="entry name" value="SAF"/>
</dbReference>
<organism evidence="4 6">
    <name type="scientific">Clostridium formicaceticum</name>
    <dbReference type="NCBI Taxonomy" id="1497"/>
    <lineage>
        <taxon>Bacteria</taxon>
        <taxon>Bacillati</taxon>
        <taxon>Bacillota</taxon>
        <taxon>Clostridia</taxon>
        <taxon>Eubacteriales</taxon>
        <taxon>Clostridiaceae</taxon>
        <taxon>Clostridium</taxon>
    </lineage>
</organism>
<dbReference type="SMART" id="SM00858">
    <property type="entry name" value="SAF"/>
    <property type="match status" value="1"/>
</dbReference>
<evidence type="ECO:0000256" key="1">
    <source>
        <dbReference type="ARBA" id="ARBA00023239"/>
    </source>
</evidence>
<dbReference type="InterPro" id="IPR052172">
    <property type="entry name" value="UxaA_altronate/galactarate_dh"/>
</dbReference>
<name>A0AAC9RKB2_9CLOT</name>
<dbReference type="EMBL" id="CP017603">
    <property type="protein sequence ID" value="AOY77114.1"/>
    <property type="molecule type" value="Genomic_DNA"/>
</dbReference>
<dbReference type="InterPro" id="IPR044144">
    <property type="entry name" value="SAF_UxaA/GarD"/>
</dbReference>
<evidence type="ECO:0000313" key="3">
    <source>
        <dbReference type="EMBL" id="AOY77114.1"/>
    </source>
</evidence>
<evidence type="ECO:0000313" key="4">
    <source>
        <dbReference type="EMBL" id="ARE87626.1"/>
    </source>
</evidence>
<dbReference type="EC" id="4.4.1.24" evidence="4"/>
<dbReference type="PANTHER" id="PTHR30536">
    <property type="entry name" value="ALTRONATE/GALACTARATE DEHYDRATASE"/>
    <property type="match status" value="1"/>
</dbReference>
<feature type="domain" description="SAF" evidence="2">
    <location>
        <begin position="12"/>
        <end position="87"/>
    </location>
</feature>
<reference evidence="4 6" key="2">
    <citation type="submission" date="2017-03" db="EMBL/GenBank/DDBJ databases">
        <title>Complete sequence of Clostridium formicaceticum DSM 92.</title>
        <authorList>
            <person name="Poehlein A."/>
            <person name="Karl M."/>
            <person name="Bengelsdorf F.R."/>
            <person name="Duerre P."/>
            <person name="Daniel R."/>
        </authorList>
    </citation>
    <scope>NUCLEOTIDE SEQUENCE [LARGE SCALE GENOMIC DNA]</scope>
    <source>
        <strain evidence="4 6">DSM 92</strain>
    </source>
</reference>
<evidence type="ECO:0000259" key="2">
    <source>
        <dbReference type="SMART" id="SM00858"/>
    </source>
</evidence>
<proteinExistence type="predicted"/>
<dbReference type="EMBL" id="CP020559">
    <property type="protein sequence ID" value="ARE87626.1"/>
    <property type="molecule type" value="Genomic_DNA"/>
</dbReference>
<dbReference type="PANTHER" id="PTHR30536:SF5">
    <property type="entry name" value="ALTRONATE DEHYDRATASE"/>
    <property type="match status" value="1"/>
</dbReference>
<reference evidence="3 5" key="1">
    <citation type="submission" date="2016-10" db="EMBL/GenBank/DDBJ databases">
        <title>Complete Genome Sequence of Acetogen Clostridium formicoaceticum ATCC 27076.</title>
        <authorList>
            <person name="Bao T."/>
            <person name="Cheng C."/>
            <person name="Zhao J."/>
            <person name="Yang S.-T."/>
            <person name="Wang J."/>
            <person name="Wang M."/>
        </authorList>
    </citation>
    <scope>NUCLEOTIDE SEQUENCE [LARGE SCALE GENOMIC DNA]</scope>
    <source>
        <strain evidence="3 5">ATCC 27076</strain>
    </source>
</reference>
<dbReference type="FunFam" id="2.30.130.110:FF:000003">
    <property type="entry name" value="D-galactarate dehydratase"/>
    <property type="match status" value="1"/>
</dbReference>
<evidence type="ECO:0000313" key="5">
    <source>
        <dbReference type="Proteomes" id="UP000177894"/>
    </source>
</evidence>
<sequence>MVKQAVVIKENDSVATATVDLKKGTKVSMYIGEKELDIIINDDIPFGHKLAIKEVAIGEHVFKYSESIGKATKDIKIGDHVHIHNVESARGRGDLASE</sequence>
<dbReference type="Proteomes" id="UP000192478">
    <property type="component" value="Chromosome"/>
</dbReference>
<dbReference type="Pfam" id="PF08666">
    <property type="entry name" value="SAF"/>
    <property type="match status" value="1"/>
</dbReference>
<dbReference type="AlphaFoldDB" id="A0AAC9RKB2"/>
<evidence type="ECO:0000313" key="6">
    <source>
        <dbReference type="Proteomes" id="UP000192478"/>
    </source>
</evidence>
<protein>
    <submittedName>
        <fullName evidence="4">(2R)-sulfolactate sulfo-lyase subunit alpha</fullName>
        <ecNumber evidence="4">4.4.1.24</ecNumber>
    </submittedName>
    <submittedName>
        <fullName evidence="3">D-galactarate dehydratase</fullName>
    </submittedName>
</protein>